<comment type="caution">
    <text evidence="2">The sequence shown here is derived from an EMBL/GenBank/DDBJ whole genome shotgun (WGS) entry which is preliminary data.</text>
</comment>
<organism evidence="2 3">
    <name type="scientific">Kribbella lupini</name>
    <dbReference type="NCBI Taxonomy" id="291602"/>
    <lineage>
        <taxon>Bacteria</taxon>
        <taxon>Bacillati</taxon>
        <taxon>Actinomycetota</taxon>
        <taxon>Actinomycetes</taxon>
        <taxon>Propionibacteriales</taxon>
        <taxon>Kribbellaceae</taxon>
        <taxon>Kribbella</taxon>
    </lineage>
</organism>
<evidence type="ECO:0000313" key="2">
    <source>
        <dbReference type="EMBL" id="GAA1562449.1"/>
    </source>
</evidence>
<protein>
    <recommendedName>
        <fullName evidence="4">Secreted protein</fullName>
    </recommendedName>
</protein>
<name>A0ABN2CSB0_9ACTN</name>
<dbReference type="EMBL" id="BAAANC010000006">
    <property type="protein sequence ID" value="GAA1562449.1"/>
    <property type="molecule type" value="Genomic_DNA"/>
</dbReference>
<keyword evidence="3" id="KW-1185">Reference proteome</keyword>
<feature type="signal peptide" evidence="1">
    <location>
        <begin position="1"/>
        <end position="24"/>
    </location>
</feature>
<evidence type="ECO:0008006" key="4">
    <source>
        <dbReference type="Google" id="ProtNLM"/>
    </source>
</evidence>
<gene>
    <name evidence="2" type="ORF">GCM10009741_79910</name>
</gene>
<keyword evidence="1" id="KW-0732">Signal</keyword>
<evidence type="ECO:0000313" key="3">
    <source>
        <dbReference type="Proteomes" id="UP001500363"/>
    </source>
</evidence>
<sequence length="137" mass="15107">MKRTLLALAGSVVLLAGFVPGAAATPTMDFCWDMDANFTPAGGGQRGRVNVLAHCEARADSWRIDVYVNGEWWAVGSGGKIPGVREHWLGVDVPSMPKPNDKRGNYVWAKVTYKAGDTWENSYREELGWFPCKSCTR</sequence>
<reference evidence="2 3" key="1">
    <citation type="journal article" date="2019" name="Int. J. Syst. Evol. Microbiol.">
        <title>The Global Catalogue of Microorganisms (GCM) 10K type strain sequencing project: providing services to taxonomists for standard genome sequencing and annotation.</title>
        <authorList>
            <consortium name="The Broad Institute Genomics Platform"/>
            <consortium name="The Broad Institute Genome Sequencing Center for Infectious Disease"/>
            <person name="Wu L."/>
            <person name="Ma J."/>
        </authorList>
    </citation>
    <scope>NUCLEOTIDE SEQUENCE [LARGE SCALE GENOMIC DNA]</scope>
    <source>
        <strain evidence="2 3">JCM 14303</strain>
    </source>
</reference>
<accession>A0ABN2CSB0</accession>
<dbReference type="Proteomes" id="UP001500363">
    <property type="component" value="Unassembled WGS sequence"/>
</dbReference>
<feature type="chain" id="PRO_5046064993" description="Secreted protein" evidence="1">
    <location>
        <begin position="25"/>
        <end position="137"/>
    </location>
</feature>
<dbReference type="RefSeq" id="WP_344183806.1">
    <property type="nucleotide sequence ID" value="NZ_BAAANC010000006.1"/>
</dbReference>
<evidence type="ECO:0000256" key="1">
    <source>
        <dbReference type="SAM" id="SignalP"/>
    </source>
</evidence>
<proteinExistence type="predicted"/>